<dbReference type="EMBL" id="AFNU02000007">
    <property type="protein sequence ID" value="ERJ11899.1"/>
    <property type="molecule type" value="Genomic_DNA"/>
</dbReference>
<accession>U2FL11</accession>
<reference evidence="1 2" key="1">
    <citation type="journal article" date="2011" name="J. Bacteriol.">
        <title>Genome sequence of Haloplasma contractile, an unusual contractile bacterium from a deep-sea anoxic brine lake.</title>
        <authorList>
            <person name="Antunes A."/>
            <person name="Alam I."/>
            <person name="El Dorry H."/>
            <person name="Siam R."/>
            <person name="Robertson A."/>
            <person name="Bajic V.B."/>
            <person name="Stingl U."/>
        </authorList>
    </citation>
    <scope>NUCLEOTIDE SEQUENCE [LARGE SCALE GENOMIC DNA]</scope>
    <source>
        <strain evidence="1 2">SSD-17B</strain>
    </source>
</reference>
<sequence>MNEFMCSLRHYYNKSVISPTKMTEEFIDVDPVTLNEIITTAQTVAQVVKVMESPL</sequence>
<keyword evidence="2" id="KW-1185">Reference proteome</keyword>
<comment type="caution">
    <text evidence="1">The sequence shown here is derived from an EMBL/GenBank/DDBJ whole genome shotgun (WGS) entry which is preliminary data.</text>
</comment>
<protein>
    <submittedName>
        <fullName evidence="1">Uncharacterized protein</fullName>
    </submittedName>
</protein>
<reference evidence="1 2" key="2">
    <citation type="journal article" date="2013" name="PLoS ONE">
        <title>INDIGO - INtegrated Data Warehouse of MIcrobial GenOmes with Examples from the Red Sea Extremophiles.</title>
        <authorList>
            <person name="Alam I."/>
            <person name="Antunes A."/>
            <person name="Kamau A.A."/>
            <person name="Ba Alawi W."/>
            <person name="Kalkatawi M."/>
            <person name="Stingl U."/>
            <person name="Bajic V.B."/>
        </authorList>
    </citation>
    <scope>NUCLEOTIDE SEQUENCE [LARGE SCALE GENOMIC DNA]</scope>
    <source>
        <strain evidence="1 2">SSD-17B</strain>
    </source>
</reference>
<organism evidence="1 2">
    <name type="scientific">Haloplasma contractile SSD-17B</name>
    <dbReference type="NCBI Taxonomy" id="1033810"/>
    <lineage>
        <taxon>Bacteria</taxon>
        <taxon>Bacillati</taxon>
        <taxon>Mycoplasmatota</taxon>
        <taxon>Mollicutes</taxon>
        <taxon>Haloplasmatales</taxon>
        <taxon>Haloplasmataceae</taxon>
        <taxon>Haloplasma</taxon>
    </lineage>
</organism>
<dbReference type="AlphaFoldDB" id="U2FL11"/>
<evidence type="ECO:0000313" key="2">
    <source>
        <dbReference type="Proteomes" id="UP000005707"/>
    </source>
</evidence>
<proteinExistence type="predicted"/>
<gene>
    <name evidence="1" type="ORF">HLPCO_002139</name>
</gene>
<dbReference type="InParanoid" id="U2FL11"/>
<name>U2FL11_9MOLU</name>
<evidence type="ECO:0000313" key="1">
    <source>
        <dbReference type="EMBL" id="ERJ11899.1"/>
    </source>
</evidence>
<dbReference type="Proteomes" id="UP000005707">
    <property type="component" value="Unassembled WGS sequence"/>
</dbReference>